<organism evidence="1 2">
    <name type="scientific">Reinekea thalattae</name>
    <dbReference type="NCBI Taxonomy" id="2593301"/>
    <lineage>
        <taxon>Bacteria</taxon>
        <taxon>Pseudomonadati</taxon>
        <taxon>Pseudomonadota</taxon>
        <taxon>Gammaproteobacteria</taxon>
        <taxon>Oceanospirillales</taxon>
        <taxon>Saccharospirillaceae</taxon>
        <taxon>Reinekea</taxon>
    </lineage>
</organism>
<name>A0A5C8Z627_9GAMM</name>
<dbReference type="InterPro" id="IPR052572">
    <property type="entry name" value="UPF0153_domain"/>
</dbReference>
<comment type="caution">
    <text evidence="1">The sequence shown here is derived from an EMBL/GenBank/DDBJ whole genome shotgun (WGS) entry which is preliminary data.</text>
</comment>
<dbReference type="PANTHER" id="PTHR36931">
    <property type="entry name" value="UPF0153 PROTEIN YEIW"/>
    <property type="match status" value="1"/>
</dbReference>
<sequence>MECREQCGACCIAPSINKPFYGMPHGKPAGVACIHLDRQMRCQLFADPRRPKVCAQFVPEVDFCGESKEQALVIMLTMEGIEAESFK</sequence>
<dbReference type="Pfam" id="PF03692">
    <property type="entry name" value="CxxCxxCC"/>
    <property type="match status" value="1"/>
</dbReference>
<dbReference type="EMBL" id="VKAD01000001">
    <property type="protein sequence ID" value="TXR53067.1"/>
    <property type="molecule type" value="Genomic_DNA"/>
</dbReference>
<dbReference type="RefSeq" id="WP_147711964.1">
    <property type="nucleotide sequence ID" value="NZ_VKAD01000001.1"/>
</dbReference>
<protein>
    <submittedName>
        <fullName evidence="1">YkgJ family cysteine cluster protein</fullName>
    </submittedName>
</protein>
<gene>
    <name evidence="1" type="ORF">FME95_00355</name>
</gene>
<dbReference type="InterPro" id="IPR005358">
    <property type="entry name" value="Puta_zinc/iron-chelating_dom"/>
</dbReference>
<keyword evidence="2" id="KW-1185">Reference proteome</keyword>
<dbReference type="OrthoDB" id="9803986at2"/>
<dbReference type="Proteomes" id="UP000321764">
    <property type="component" value="Unassembled WGS sequence"/>
</dbReference>
<proteinExistence type="predicted"/>
<dbReference type="AlphaFoldDB" id="A0A5C8Z627"/>
<evidence type="ECO:0000313" key="1">
    <source>
        <dbReference type="EMBL" id="TXR53067.1"/>
    </source>
</evidence>
<reference evidence="1 2" key="1">
    <citation type="submission" date="2019-07" db="EMBL/GenBank/DDBJ databases">
        <title>Reinekea sp. strain SSH23 genome sequencing and assembly.</title>
        <authorList>
            <person name="Kim I."/>
        </authorList>
    </citation>
    <scope>NUCLEOTIDE SEQUENCE [LARGE SCALE GENOMIC DNA]</scope>
    <source>
        <strain evidence="1 2">SSH23</strain>
    </source>
</reference>
<accession>A0A5C8Z627</accession>
<evidence type="ECO:0000313" key="2">
    <source>
        <dbReference type="Proteomes" id="UP000321764"/>
    </source>
</evidence>
<dbReference type="PANTHER" id="PTHR36931:SF1">
    <property type="entry name" value="UPF0153 PROTEIN YEIW"/>
    <property type="match status" value="1"/>
</dbReference>